<dbReference type="PANTHER" id="PTHR22943:SF248">
    <property type="entry name" value="SEVEN TM RECEPTOR"/>
    <property type="match status" value="1"/>
</dbReference>
<evidence type="ECO:0008006" key="4">
    <source>
        <dbReference type="Google" id="ProtNLM"/>
    </source>
</evidence>
<evidence type="ECO:0000313" key="3">
    <source>
        <dbReference type="Proteomes" id="UP001432027"/>
    </source>
</evidence>
<proteinExistence type="predicted"/>
<feature type="non-terminal residue" evidence="2">
    <location>
        <position position="216"/>
    </location>
</feature>
<dbReference type="PANTHER" id="PTHR22943">
    <property type="entry name" value="7-TRANSMEMBRANE DOMAIN RECEPTOR C.ELEGANS"/>
    <property type="match status" value="1"/>
</dbReference>
<name>A0AAV5ULH8_9BILA</name>
<feature type="transmembrane region" description="Helical" evidence="1">
    <location>
        <begin position="136"/>
        <end position="155"/>
    </location>
</feature>
<protein>
    <recommendedName>
        <fullName evidence="4">G protein-coupled receptor</fullName>
    </recommendedName>
</protein>
<evidence type="ECO:0000256" key="1">
    <source>
        <dbReference type="SAM" id="Phobius"/>
    </source>
</evidence>
<feature type="transmembrane region" description="Helical" evidence="1">
    <location>
        <begin position="12"/>
        <end position="33"/>
    </location>
</feature>
<gene>
    <name evidence="2" type="ORF">PENTCL1PPCAC_30159</name>
</gene>
<sequence length="216" mass="24656">RMVMAAFDTSMHIAFNSTMATLALLFNVTLVVLVRRVNVVAMGSYAFLIYVTAVMDVVIAASNAIVVPNIHMGKYSFVVFGVRTCRWQSFPGLVSIYIFDLLFYQTFILLSFHFIYRYVVLLGSKSVLSRLKIWHWATAGIVFEIIFNAIMVYFISHYEPRTDWKADTQLVEDMHAFYNINMTAPFGHFHVVYAEIDSSSGSITLNWPIVVYTLSI</sequence>
<feature type="non-terminal residue" evidence="2">
    <location>
        <position position="1"/>
    </location>
</feature>
<keyword evidence="3" id="KW-1185">Reference proteome</keyword>
<dbReference type="AlphaFoldDB" id="A0AAV5ULH8"/>
<dbReference type="EMBL" id="BTSX01000006">
    <property type="protein sequence ID" value="GMT07985.1"/>
    <property type="molecule type" value="Genomic_DNA"/>
</dbReference>
<dbReference type="Proteomes" id="UP001432027">
    <property type="component" value="Unassembled WGS sequence"/>
</dbReference>
<dbReference type="InterPro" id="IPR019428">
    <property type="entry name" value="7TM_GPCR_serpentine_rcpt_Str"/>
</dbReference>
<keyword evidence="1" id="KW-0812">Transmembrane</keyword>
<dbReference type="Pfam" id="PF10326">
    <property type="entry name" value="7TM_GPCR_Str"/>
    <property type="match status" value="1"/>
</dbReference>
<organism evidence="2 3">
    <name type="scientific">Pristionchus entomophagus</name>
    <dbReference type="NCBI Taxonomy" id="358040"/>
    <lineage>
        <taxon>Eukaryota</taxon>
        <taxon>Metazoa</taxon>
        <taxon>Ecdysozoa</taxon>
        <taxon>Nematoda</taxon>
        <taxon>Chromadorea</taxon>
        <taxon>Rhabditida</taxon>
        <taxon>Rhabditina</taxon>
        <taxon>Diplogasteromorpha</taxon>
        <taxon>Diplogasteroidea</taxon>
        <taxon>Neodiplogasteridae</taxon>
        <taxon>Pristionchus</taxon>
    </lineage>
</organism>
<feature type="transmembrane region" description="Helical" evidence="1">
    <location>
        <begin position="45"/>
        <end position="67"/>
    </location>
</feature>
<keyword evidence="1" id="KW-1133">Transmembrane helix</keyword>
<accession>A0AAV5ULH8</accession>
<feature type="transmembrane region" description="Helical" evidence="1">
    <location>
        <begin position="93"/>
        <end position="116"/>
    </location>
</feature>
<keyword evidence="1" id="KW-0472">Membrane</keyword>
<reference evidence="2" key="1">
    <citation type="submission" date="2023-10" db="EMBL/GenBank/DDBJ databases">
        <title>Genome assembly of Pristionchus species.</title>
        <authorList>
            <person name="Yoshida K."/>
            <person name="Sommer R.J."/>
        </authorList>
    </citation>
    <scope>NUCLEOTIDE SEQUENCE</scope>
    <source>
        <strain evidence="2">RS0144</strain>
    </source>
</reference>
<comment type="caution">
    <text evidence="2">The sequence shown here is derived from an EMBL/GenBank/DDBJ whole genome shotgun (WGS) entry which is preliminary data.</text>
</comment>
<evidence type="ECO:0000313" key="2">
    <source>
        <dbReference type="EMBL" id="GMT07985.1"/>
    </source>
</evidence>